<dbReference type="InterPro" id="IPR052725">
    <property type="entry name" value="GS_Type-3"/>
</dbReference>
<sequence length="780" mass="85760">MVSFLSQPLTLPETQALHFLMNRSGCNYTAQAISVNLKMNSVTVTRARTINRATRLSPCSVKVCRAFRGAIVTKPDKSTRNRRVRVAANAMMSMPSTSTASVEGFGDHCFKGAVAKKYLSKYGETDKLLTDVSWPSQPGKADIVAKAVLDWAVDNGASVYCHWFQPMASSGVRHGLSAQVHQTMFEFDKDGKPFFKFTGEALLQGETDGSSYPNGGMRATHRAGGYLSIDPLSPIFLREDTVFIPAAFVSYNGDALDEKTPLHRAVEAMSKEGTRLLKLLGYEVDGLINNIGLEQEIFLVPRHAFYRRPDLQFTGRTIMGKASARGQEMSDHYMAPISRATTAFDCMRQIQMECFKMGIPLKTRHREVAPNQYEFAPLFGNVINQTDQNLMVMQIIEEVASENGLAALLQEKPFAGINGSGKHNNWSIGTTDGVNLLNPKQINAASKNVEIFPIVMAAIVSAIDKHGDLMRLAIASPGNDFRLGAMEAPPAVISTYLGDDMTNYLMAFMDNGNVEAYVPSKKKLAFGANSISEIEVPAEDRNRTSLFPYGGARFEFRAAGSSQNVSLINTVLNTITAEAFAIVADRIEAGETPTAVARDLLKAHSKVIFNGNGYDPEWPDTAVEKGIWRIDSGVEAIKKFTDSKNTELFEKMGVFTPRECEARRAILLDHYIGTVEMEALTMVDMINQHVIPSCKKAELGFVKKLEDAVKTLTKAVDEMHAAADEAEAASLARVLRLDTMIKIREVCDEAEGLCPPSLWTLASYSELLFLDTYPEGDLLL</sequence>
<feature type="domain" description="GS catalytic" evidence="4">
    <location>
        <begin position="258"/>
        <end position="690"/>
    </location>
</feature>
<dbReference type="InterPro" id="IPR014746">
    <property type="entry name" value="Gln_synth/guanido_kin_cat_dom"/>
</dbReference>
<dbReference type="Gene3D" id="1.20.120.1560">
    <property type="match status" value="2"/>
</dbReference>
<dbReference type="EMBL" id="HBEV01003029">
    <property type="protein sequence ID" value="CAD8579725.1"/>
    <property type="molecule type" value="Transcribed_RNA"/>
</dbReference>
<gene>
    <name evidence="5" type="ORF">MSP1404_LOCUS2292</name>
</gene>
<organism evidence="5">
    <name type="scientific">Micromonas pusilla</name>
    <name type="common">Picoplanktonic green alga</name>
    <name type="synonym">Chromulina pusilla</name>
    <dbReference type="NCBI Taxonomy" id="38833"/>
    <lineage>
        <taxon>Eukaryota</taxon>
        <taxon>Viridiplantae</taxon>
        <taxon>Chlorophyta</taxon>
        <taxon>Mamiellophyceae</taxon>
        <taxon>Mamiellales</taxon>
        <taxon>Mamiellaceae</taxon>
        <taxon>Micromonas</taxon>
    </lineage>
</organism>
<keyword evidence="3" id="KW-0175">Coiled coil</keyword>
<dbReference type="InterPro" id="IPR008146">
    <property type="entry name" value="Gln_synth_cat_dom"/>
</dbReference>
<dbReference type="AlphaFoldDB" id="A0A7S0KF49"/>
<feature type="coiled-coil region" evidence="3">
    <location>
        <begin position="702"/>
        <end position="729"/>
    </location>
</feature>
<dbReference type="Pfam" id="PF12437">
    <property type="entry name" value="GSIII_N"/>
    <property type="match status" value="1"/>
</dbReference>
<dbReference type="InterPro" id="IPR040577">
    <property type="entry name" value="Gln-synt_C"/>
</dbReference>
<dbReference type="Pfam" id="PF18318">
    <property type="entry name" value="Gln-synt_C-ter"/>
    <property type="match status" value="1"/>
</dbReference>
<dbReference type="InterPro" id="IPR027303">
    <property type="entry name" value="Gln_synth_gly_rich_site"/>
</dbReference>
<dbReference type="GO" id="GO:0004356">
    <property type="term" value="F:glutamine synthetase activity"/>
    <property type="evidence" value="ECO:0007669"/>
    <property type="project" value="InterPro"/>
</dbReference>
<dbReference type="PROSITE" id="PS51987">
    <property type="entry name" value="GS_CATALYTIC"/>
    <property type="match status" value="1"/>
</dbReference>
<comment type="similarity">
    <text evidence="1 2">Belongs to the glutamine synthetase family.</text>
</comment>
<dbReference type="Pfam" id="PF00120">
    <property type="entry name" value="Gln-synt_C"/>
    <property type="match status" value="1"/>
</dbReference>
<dbReference type="PANTHER" id="PTHR42974:SF1">
    <property type="entry name" value="TYPE-3 GLUTAMINE SYNTHETASE"/>
    <property type="match status" value="1"/>
</dbReference>
<dbReference type="PROSITE" id="PS00181">
    <property type="entry name" value="GLNA_ATP"/>
    <property type="match status" value="1"/>
</dbReference>
<dbReference type="PANTHER" id="PTHR42974">
    <property type="entry name" value="GLUTAMINE SYNTHETASE"/>
    <property type="match status" value="1"/>
</dbReference>
<evidence type="ECO:0000256" key="1">
    <source>
        <dbReference type="PROSITE-ProRule" id="PRU01331"/>
    </source>
</evidence>
<dbReference type="Gene3D" id="3.30.590.10">
    <property type="entry name" value="Glutamine synthetase/guanido kinase, catalytic domain"/>
    <property type="match status" value="1"/>
</dbReference>
<accession>A0A7S0KF49</accession>
<evidence type="ECO:0000259" key="4">
    <source>
        <dbReference type="PROSITE" id="PS51987"/>
    </source>
</evidence>
<dbReference type="SMART" id="SM01230">
    <property type="entry name" value="Gln-synt_C"/>
    <property type="match status" value="1"/>
</dbReference>
<evidence type="ECO:0000256" key="3">
    <source>
        <dbReference type="SAM" id="Coils"/>
    </source>
</evidence>
<evidence type="ECO:0000256" key="2">
    <source>
        <dbReference type="RuleBase" id="RU000384"/>
    </source>
</evidence>
<reference evidence="5" key="1">
    <citation type="submission" date="2021-01" db="EMBL/GenBank/DDBJ databases">
        <authorList>
            <person name="Corre E."/>
            <person name="Pelletier E."/>
            <person name="Niang G."/>
            <person name="Scheremetjew M."/>
            <person name="Finn R."/>
            <person name="Kale V."/>
            <person name="Holt S."/>
            <person name="Cochrane G."/>
            <person name="Meng A."/>
            <person name="Brown T."/>
            <person name="Cohen L."/>
        </authorList>
    </citation>
    <scope>NUCLEOTIDE SEQUENCE</scope>
    <source>
        <strain evidence="5">CCMP494</strain>
    </source>
</reference>
<dbReference type="InterPro" id="IPR022147">
    <property type="entry name" value="GSIII_N"/>
</dbReference>
<proteinExistence type="inferred from homology"/>
<name>A0A7S0KF49_MICPS</name>
<dbReference type="SUPFAM" id="SSF55931">
    <property type="entry name" value="Glutamine synthetase/guanido kinase"/>
    <property type="match status" value="1"/>
</dbReference>
<protein>
    <recommendedName>
        <fullName evidence="4">GS catalytic domain-containing protein</fullName>
    </recommendedName>
</protein>
<evidence type="ECO:0000313" key="5">
    <source>
        <dbReference type="EMBL" id="CAD8579725.1"/>
    </source>
</evidence>